<gene>
    <name evidence="2" type="ORF">EGT50_09365</name>
</gene>
<dbReference type="EMBL" id="RKLO01000003">
    <property type="protein sequence ID" value="RVW02924.1"/>
    <property type="molecule type" value="Genomic_DNA"/>
</dbReference>
<evidence type="ECO:0000313" key="2">
    <source>
        <dbReference type="EMBL" id="RVW02924.1"/>
    </source>
</evidence>
<feature type="chain" id="PRO_5038655352" description="LppU protein" evidence="1">
    <location>
        <begin position="24"/>
        <end position="196"/>
    </location>
</feature>
<keyword evidence="3" id="KW-1185">Reference proteome</keyword>
<comment type="caution">
    <text evidence="2">The sequence shown here is derived from an EMBL/GenBank/DDBJ whole genome shotgun (WGS) entry which is preliminary data.</text>
</comment>
<organism evidence="2 3">
    <name type="scientific">Rhodococcus xishaensis</name>
    <dbReference type="NCBI Taxonomy" id="2487364"/>
    <lineage>
        <taxon>Bacteria</taxon>
        <taxon>Bacillati</taxon>
        <taxon>Actinomycetota</taxon>
        <taxon>Actinomycetes</taxon>
        <taxon>Mycobacteriales</taxon>
        <taxon>Nocardiaceae</taxon>
        <taxon>Rhodococcus</taxon>
    </lineage>
</organism>
<proteinExistence type="predicted"/>
<evidence type="ECO:0000256" key="1">
    <source>
        <dbReference type="SAM" id="SignalP"/>
    </source>
</evidence>
<dbReference type="AlphaFoldDB" id="A0A3S3E125"/>
<keyword evidence="1" id="KW-0732">Signal</keyword>
<dbReference type="Proteomes" id="UP000283479">
    <property type="component" value="Unassembled WGS sequence"/>
</dbReference>
<dbReference type="PROSITE" id="PS51257">
    <property type="entry name" value="PROKAR_LIPOPROTEIN"/>
    <property type="match status" value="1"/>
</dbReference>
<sequence>MWALVRRSIGAGAVAAATMLAAACGGSTEGTATAADAASESSSPSSAMIAGQEGSDLGGDIDLDVEIGDCVRVGGSTDDATIDEAACGSVESNYKVVAKGMESEQCPSDVNQIIYSESRWGSELGVLCLDVDWVLGGCMSLDGEDPQRVECDDPDALGMERVTEILEGVADADLCPDGGFVYDEREFTVCAETVRA</sequence>
<feature type="signal peptide" evidence="1">
    <location>
        <begin position="1"/>
        <end position="23"/>
    </location>
</feature>
<evidence type="ECO:0008006" key="4">
    <source>
        <dbReference type="Google" id="ProtNLM"/>
    </source>
</evidence>
<reference evidence="2 3" key="1">
    <citation type="submission" date="2018-11" db="EMBL/GenBank/DDBJ databases">
        <title>Rhodococcus spongicola sp. nov. and Rhodococcus xishaensis sp. nov. from marine sponges.</title>
        <authorList>
            <person name="Li L."/>
            <person name="Lin H.W."/>
        </authorList>
    </citation>
    <scope>NUCLEOTIDE SEQUENCE [LARGE SCALE GENOMIC DNA]</scope>
    <source>
        <strain evidence="2 3">LHW51113</strain>
    </source>
</reference>
<accession>A0A3S3E125</accession>
<evidence type="ECO:0000313" key="3">
    <source>
        <dbReference type="Proteomes" id="UP000283479"/>
    </source>
</evidence>
<protein>
    <recommendedName>
        <fullName evidence="4">LppU protein</fullName>
    </recommendedName>
</protein>
<name>A0A3S3E125_9NOCA</name>
<dbReference type="OrthoDB" id="3701210at2"/>